<dbReference type="InterPro" id="IPR003783">
    <property type="entry name" value="Regulatory_RecX"/>
</dbReference>
<name>A0A9X1HPI8_9BACT</name>
<dbReference type="EMBL" id="JAIXNE010000001">
    <property type="protein sequence ID" value="MCA6074412.1"/>
    <property type="molecule type" value="Genomic_DNA"/>
</dbReference>
<organism evidence="8 9">
    <name type="scientific">Fulvivirga sedimenti</name>
    <dbReference type="NCBI Taxonomy" id="2879465"/>
    <lineage>
        <taxon>Bacteria</taxon>
        <taxon>Pseudomonadati</taxon>
        <taxon>Bacteroidota</taxon>
        <taxon>Cytophagia</taxon>
        <taxon>Cytophagales</taxon>
        <taxon>Fulvivirgaceae</taxon>
        <taxon>Fulvivirga</taxon>
    </lineage>
</organism>
<comment type="caution">
    <text evidence="8">The sequence shown here is derived from an EMBL/GenBank/DDBJ whole genome shotgun (WGS) entry which is preliminary data.</text>
</comment>
<keyword evidence="4 5" id="KW-0963">Cytoplasm</keyword>
<feature type="domain" description="RecX third three-helical" evidence="7">
    <location>
        <begin position="103"/>
        <end position="147"/>
    </location>
</feature>
<evidence type="ECO:0000256" key="1">
    <source>
        <dbReference type="ARBA" id="ARBA00004496"/>
    </source>
</evidence>
<evidence type="ECO:0000256" key="3">
    <source>
        <dbReference type="ARBA" id="ARBA00018111"/>
    </source>
</evidence>
<evidence type="ECO:0000256" key="4">
    <source>
        <dbReference type="ARBA" id="ARBA00022490"/>
    </source>
</evidence>
<comment type="function">
    <text evidence="5">Modulates RecA activity.</text>
</comment>
<sequence length="156" mass="18434">MKKELTDQEILEKAASFCAYQERSERDLKNRLYKWDVTGEKAEAIIAQLKEENFLDNKRFALAYVRGRFKLKKWGRIKIRYGLIQHGIDAEIIHEALQQLDDDQYIETLSSLLEARMKRIQNPGYKEKSSAFHYLSSKGYEGDLIADCWDKQYPDY</sequence>
<evidence type="ECO:0000259" key="6">
    <source>
        <dbReference type="Pfam" id="PF02631"/>
    </source>
</evidence>
<accession>A0A9X1HPI8</accession>
<dbReference type="Pfam" id="PF02631">
    <property type="entry name" value="RecX_HTH2"/>
    <property type="match status" value="1"/>
</dbReference>
<comment type="subcellular location">
    <subcellularLocation>
        <location evidence="1 5">Cytoplasm</location>
    </subcellularLocation>
</comment>
<dbReference type="GO" id="GO:0006282">
    <property type="term" value="P:regulation of DNA repair"/>
    <property type="evidence" value="ECO:0007669"/>
    <property type="project" value="UniProtKB-UniRule"/>
</dbReference>
<gene>
    <name evidence="5" type="primary">recX</name>
    <name evidence="8" type="ORF">LDX50_06005</name>
</gene>
<dbReference type="GO" id="GO:0005737">
    <property type="term" value="C:cytoplasm"/>
    <property type="evidence" value="ECO:0007669"/>
    <property type="project" value="UniProtKB-SubCell"/>
</dbReference>
<dbReference type="PANTHER" id="PTHR33602:SF1">
    <property type="entry name" value="REGULATORY PROTEIN RECX FAMILY PROTEIN"/>
    <property type="match status" value="1"/>
</dbReference>
<dbReference type="InterPro" id="IPR053925">
    <property type="entry name" value="RecX_HTH_3rd"/>
</dbReference>
<dbReference type="Gene3D" id="1.10.10.10">
    <property type="entry name" value="Winged helix-like DNA-binding domain superfamily/Winged helix DNA-binding domain"/>
    <property type="match status" value="2"/>
</dbReference>
<protein>
    <recommendedName>
        <fullName evidence="3 5">Regulatory protein RecX</fullName>
    </recommendedName>
</protein>
<dbReference type="Proteomes" id="UP001139409">
    <property type="component" value="Unassembled WGS sequence"/>
</dbReference>
<dbReference type="RefSeq" id="WP_225697506.1">
    <property type="nucleotide sequence ID" value="NZ_JAIXNE010000001.1"/>
</dbReference>
<evidence type="ECO:0000259" key="7">
    <source>
        <dbReference type="Pfam" id="PF21981"/>
    </source>
</evidence>
<evidence type="ECO:0000256" key="5">
    <source>
        <dbReference type="HAMAP-Rule" id="MF_01114"/>
    </source>
</evidence>
<dbReference type="AlphaFoldDB" id="A0A9X1HPI8"/>
<reference evidence="8" key="1">
    <citation type="submission" date="2021-09" db="EMBL/GenBank/DDBJ databases">
        <title>Fulvivirga sp. isolated from coastal sediment.</title>
        <authorList>
            <person name="Yu H."/>
        </authorList>
    </citation>
    <scope>NUCLEOTIDE SEQUENCE</scope>
    <source>
        <strain evidence="8">1062</strain>
    </source>
</reference>
<dbReference type="InterPro" id="IPR036388">
    <property type="entry name" value="WH-like_DNA-bd_sf"/>
</dbReference>
<dbReference type="PANTHER" id="PTHR33602">
    <property type="entry name" value="REGULATORY PROTEIN RECX FAMILY PROTEIN"/>
    <property type="match status" value="1"/>
</dbReference>
<dbReference type="Pfam" id="PF21981">
    <property type="entry name" value="RecX_HTH3"/>
    <property type="match status" value="1"/>
</dbReference>
<evidence type="ECO:0000256" key="2">
    <source>
        <dbReference type="ARBA" id="ARBA00009695"/>
    </source>
</evidence>
<feature type="domain" description="RecX second three-helical" evidence="6">
    <location>
        <begin position="57"/>
        <end position="97"/>
    </location>
</feature>
<proteinExistence type="inferred from homology"/>
<dbReference type="HAMAP" id="MF_01114">
    <property type="entry name" value="RecX"/>
    <property type="match status" value="1"/>
</dbReference>
<evidence type="ECO:0000313" key="9">
    <source>
        <dbReference type="Proteomes" id="UP001139409"/>
    </source>
</evidence>
<comment type="similarity">
    <text evidence="2 5">Belongs to the RecX family.</text>
</comment>
<dbReference type="InterPro" id="IPR053924">
    <property type="entry name" value="RecX_HTH_2nd"/>
</dbReference>
<keyword evidence="9" id="KW-1185">Reference proteome</keyword>
<evidence type="ECO:0000313" key="8">
    <source>
        <dbReference type="EMBL" id="MCA6074412.1"/>
    </source>
</evidence>